<gene>
    <name evidence="2" type="ORF">H6G59_13355</name>
</gene>
<evidence type="ECO:0000313" key="2">
    <source>
        <dbReference type="EMBL" id="MBD2568867.1"/>
    </source>
</evidence>
<comment type="caution">
    <text evidence="2">The sequence shown here is derived from an EMBL/GenBank/DDBJ whole genome shotgun (WGS) entry which is preliminary data.</text>
</comment>
<dbReference type="EMBL" id="JACJST010000011">
    <property type="protein sequence ID" value="MBD2568867.1"/>
    <property type="molecule type" value="Genomic_DNA"/>
</dbReference>
<dbReference type="Pfam" id="PF05168">
    <property type="entry name" value="HEPN"/>
    <property type="match status" value="1"/>
</dbReference>
<keyword evidence="3" id="KW-1185">Reference proteome</keyword>
<dbReference type="Gene3D" id="1.20.120.330">
    <property type="entry name" value="Nucleotidyltransferases domain 2"/>
    <property type="match status" value="1"/>
</dbReference>
<reference evidence="2 3" key="1">
    <citation type="journal article" date="2020" name="ISME J.">
        <title>Comparative genomics reveals insights into cyanobacterial evolution and habitat adaptation.</title>
        <authorList>
            <person name="Chen M.Y."/>
            <person name="Teng W.K."/>
            <person name="Zhao L."/>
            <person name="Hu C.X."/>
            <person name="Zhou Y.K."/>
            <person name="Han B.P."/>
            <person name="Song L.R."/>
            <person name="Shu W.S."/>
        </authorList>
    </citation>
    <scope>NUCLEOTIDE SEQUENCE [LARGE SCALE GENOMIC DNA]</scope>
    <source>
        <strain evidence="2 3">FACHB-196</strain>
    </source>
</reference>
<feature type="domain" description="HEPN" evidence="1">
    <location>
        <begin position="29"/>
        <end position="136"/>
    </location>
</feature>
<evidence type="ECO:0000259" key="1">
    <source>
        <dbReference type="Pfam" id="PF05168"/>
    </source>
</evidence>
<sequence>MKFDWLSYLEVAQTLYNEVISTSNQANSASINEAKIRSCISRAYYSSFCLVRNYLRDVEGYSELINLKHDVHNHIINKILLISQDTNFINLGKDLRSLRNLRNKVDYEDEIPFHSLSANAKKALKYAEKIKKLLEKLKK</sequence>
<accession>A0ABR8FI22</accession>
<name>A0ABR8FI22_9NOST</name>
<protein>
    <submittedName>
        <fullName evidence="2">HEPN domain-containing protein</fullName>
    </submittedName>
</protein>
<evidence type="ECO:0000313" key="3">
    <source>
        <dbReference type="Proteomes" id="UP000640531"/>
    </source>
</evidence>
<organism evidence="2 3">
    <name type="scientific">Anabaena lutea FACHB-196</name>
    <dbReference type="NCBI Taxonomy" id="2692881"/>
    <lineage>
        <taxon>Bacteria</taxon>
        <taxon>Bacillati</taxon>
        <taxon>Cyanobacteriota</taxon>
        <taxon>Cyanophyceae</taxon>
        <taxon>Nostocales</taxon>
        <taxon>Nostocaceae</taxon>
        <taxon>Anabaena</taxon>
    </lineage>
</organism>
<dbReference type="RefSeq" id="WP_190715148.1">
    <property type="nucleotide sequence ID" value="NZ_JACJST010000011.1"/>
</dbReference>
<dbReference type="InterPro" id="IPR007842">
    <property type="entry name" value="HEPN_dom"/>
</dbReference>
<dbReference type="Proteomes" id="UP000640531">
    <property type="component" value="Unassembled WGS sequence"/>
</dbReference>
<proteinExistence type="predicted"/>